<evidence type="ECO:0000256" key="1">
    <source>
        <dbReference type="SAM" id="MobiDB-lite"/>
    </source>
</evidence>
<comment type="caution">
    <text evidence="2">The sequence shown here is derived from an EMBL/GenBank/DDBJ whole genome shotgun (WGS) entry which is preliminary data.</text>
</comment>
<proteinExistence type="predicted"/>
<dbReference type="AlphaFoldDB" id="A0A0F9K2Q0"/>
<reference evidence="2" key="1">
    <citation type="journal article" date="2015" name="Nature">
        <title>Complex archaea that bridge the gap between prokaryotes and eukaryotes.</title>
        <authorList>
            <person name="Spang A."/>
            <person name="Saw J.H."/>
            <person name="Jorgensen S.L."/>
            <person name="Zaremba-Niedzwiedzka K."/>
            <person name="Martijn J."/>
            <person name="Lind A.E."/>
            <person name="van Eijk R."/>
            <person name="Schleper C."/>
            <person name="Guy L."/>
            <person name="Ettema T.J."/>
        </authorList>
    </citation>
    <scope>NUCLEOTIDE SEQUENCE</scope>
</reference>
<accession>A0A0F9K2Q0</accession>
<name>A0A0F9K2Q0_9ZZZZ</name>
<dbReference type="EMBL" id="LAZR01014684">
    <property type="protein sequence ID" value="KKM16398.1"/>
    <property type="molecule type" value="Genomic_DNA"/>
</dbReference>
<organism evidence="2">
    <name type="scientific">marine sediment metagenome</name>
    <dbReference type="NCBI Taxonomy" id="412755"/>
    <lineage>
        <taxon>unclassified sequences</taxon>
        <taxon>metagenomes</taxon>
        <taxon>ecological metagenomes</taxon>
    </lineage>
</organism>
<evidence type="ECO:0000313" key="2">
    <source>
        <dbReference type="EMBL" id="KKM16398.1"/>
    </source>
</evidence>
<feature type="compositionally biased region" description="Basic and acidic residues" evidence="1">
    <location>
        <begin position="1"/>
        <end position="10"/>
    </location>
</feature>
<sequence length="117" mass="12244">MSEPIPKIEEPWTAGDTGPPLPFDDDGSLVGFTVRLIMIRPSPSAVLTKSVTESPTADGQITDAANGIGQFTFIAADLVAGLNQECALEFVDTGGSGVAEHTDRFLIDVKARPEDGA</sequence>
<protein>
    <recommendedName>
        <fullName evidence="3">BppU N-terminal domain-containing protein</fullName>
    </recommendedName>
</protein>
<evidence type="ECO:0008006" key="3">
    <source>
        <dbReference type="Google" id="ProtNLM"/>
    </source>
</evidence>
<gene>
    <name evidence="2" type="ORF">LCGC14_1686270</name>
</gene>
<feature type="region of interest" description="Disordered" evidence="1">
    <location>
        <begin position="1"/>
        <end position="24"/>
    </location>
</feature>